<keyword evidence="2" id="KW-1185">Reference proteome</keyword>
<dbReference type="Proteomes" id="UP000031036">
    <property type="component" value="Unassembled WGS sequence"/>
</dbReference>
<dbReference type="EMBL" id="JPKZ01002488">
    <property type="protein sequence ID" value="KHN76529.1"/>
    <property type="molecule type" value="Genomic_DNA"/>
</dbReference>
<proteinExistence type="predicted"/>
<accession>A0A0B2V4W9</accession>
<gene>
    <name evidence="1" type="ORF">Tcan_08260</name>
</gene>
<sequence>MISMIDAAAIRTVHFSGQNVKHKQTSASKDVISAEGNVDQLRDPRNGNADCTMLSRTRNDSCKEKFVMLASEGNTYEINFSYFFNKAKKAKTKLKHETIARK</sequence>
<protein>
    <submittedName>
        <fullName evidence="1">Uncharacterized protein</fullName>
    </submittedName>
</protein>
<organism evidence="1 2">
    <name type="scientific">Toxocara canis</name>
    <name type="common">Canine roundworm</name>
    <dbReference type="NCBI Taxonomy" id="6265"/>
    <lineage>
        <taxon>Eukaryota</taxon>
        <taxon>Metazoa</taxon>
        <taxon>Ecdysozoa</taxon>
        <taxon>Nematoda</taxon>
        <taxon>Chromadorea</taxon>
        <taxon>Rhabditida</taxon>
        <taxon>Spirurina</taxon>
        <taxon>Ascaridomorpha</taxon>
        <taxon>Ascaridoidea</taxon>
        <taxon>Toxocaridae</taxon>
        <taxon>Toxocara</taxon>
    </lineage>
</organism>
<reference evidence="1 2" key="1">
    <citation type="submission" date="2014-11" db="EMBL/GenBank/DDBJ databases">
        <title>Genetic blueprint of the zoonotic pathogen Toxocara canis.</title>
        <authorList>
            <person name="Zhu X.-Q."/>
            <person name="Korhonen P.K."/>
            <person name="Cai H."/>
            <person name="Young N.D."/>
            <person name="Nejsum P."/>
            <person name="von Samson-Himmelstjerna G."/>
            <person name="Boag P.R."/>
            <person name="Tan P."/>
            <person name="Li Q."/>
            <person name="Min J."/>
            <person name="Yang Y."/>
            <person name="Wang X."/>
            <person name="Fang X."/>
            <person name="Hall R.S."/>
            <person name="Hofmann A."/>
            <person name="Sternberg P.W."/>
            <person name="Jex A.R."/>
            <person name="Gasser R.B."/>
        </authorList>
    </citation>
    <scope>NUCLEOTIDE SEQUENCE [LARGE SCALE GENOMIC DNA]</scope>
    <source>
        <strain evidence="1">PN_DK_2014</strain>
    </source>
</reference>
<comment type="caution">
    <text evidence="1">The sequence shown here is derived from an EMBL/GenBank/DDBJ whole genome shotgun (WGS) entry which is preliminary data.</text>
</comment>
<name>A0A0B2V4W9_TOXCA</name>
<evidence type="ECO:0000313" key="1">
    <source>
        <dbReference type="EMBL" id="KHN76529.1"/>
    </source>
</evidence>
<dbReference type="AlphaFoldDB" id="A0A0B2V4W9"/>
<evidence type="ECO:0000313" key="2">
    <source>
        <dbReference type="Proteomes" id="UP000031036"/>
    </source>
</evidence>